<organism evidence="7 8">
    <name type="scientific">Cherax quadricarinatus</name>
    <name type="common">Australian red claw crayfish</name>
    <dbReference type="NCBI Taxonomy" id="27406"/>
    <lineage>
        <taxon>Eukaryota</taxon>
        <taxon>Metazoa</taxon>
        <taxon>Ecdysozoa</taxon>
        <taxon>Arthropoda</taxon>
        <taxon>Crustacea</taxon>
        <taxon>Multicrustacea</taxon>
        <taxon>Malacostraca</taxon>
        <taxon>Eumalacostraca</taxon>
        <taxon>Eucarida</taxon>
        <taxon>Decapoda</taxon>
        <taxon>Pleocyemata</taxon>
        <taxon>Astacidea</taxon>
        <taxon>Parastacoidea</taxon>
        <taxon>Parastacidae</taxon>
        <taxon>Cherax</taxon>
    </lineage>
</organism>
<accession>A0AAW0WKQ0</accession>
<evidence type="ECO:0000256" key="4">
    <source>
        <dbReference type="ARBA" id="ARBA00023136"/>
    </source>
</evidence>
<keyword evidence="3 5" id="KW-1133">Transmembrane helix</keyword>
<evidence type="ECO:0000313" key="8">
    <source>
        <dbReference type="Proteomes" id="UP001445076"/>
    </source>
</evidence>
<dbReference type="InterPro" id="IPR045263">
    <property type="entry name" value="GLUT"/>
</dbReference>
<dbReference type="GO" id="GO:0015149">
    <property type="term" value="F:hexose transmembrane transporter activity"/>
    <property type="evidence" value="ECO:0007669"/>
    <property type="project" value="TreeGrafter"/>
</dbReference>
<feature type="transmembrane region" description="Helical" evidence="5">
    <location>
        <begin position="12"/>
        <end position="33"/>
    </location>
</feature>
<feature type="domain" description="Major facilitator superfamily (MFS) profile" evidence="6">
    <location>
        <begin position="1"/>
        <end position="173"/>
    </location>
</feature>
<dbReference type="InterPro" id="IPR005828">
    <property type="entry name" value="MFS_sugar_transport-like"/>
</dbReference>
<dbReference type="Pfam" id="PF00083">
    <property type="entry name" value="Sugar_tr"/>
    <property type="match status" value="1"/>
</dbReference>
<reference evidence="7 8" key="1">
    <citation type="journal article" date="2024" name="BMC Genomics">
        <title>Genome assembly of redclaw crayfish (Cherax quadricarinatus) provides insights into its immune adaptation and hypoxia tolerance.</title>
        <authorList>
            <person name="Liu Z."/>
            <person name="Zheng J."/>
            <person name="Li H."/>
            <person name="Fang K."/>
            <person name="Wang S."/>
            <person name="He J."/>
            <person name="Zhou D."/>
            <person name="Weng S."/>
            <person name="Chi M."/>
            <person name="Gu Z."/>
            <person name="He J."/>
            <person name="Li F."/>
            <person name="Wang M."/>
        </authorList>
    </citation>
    <scope>NUCLEOTIDE SEQUENCE [LARGE SCALE GENOMIC DNA]</scope>
    <source>
        <strain evidence="7">ZL_2023a</strain>
    </source>
</reference>
<evidence type="ECO:0000313" key="7">
    <source>
        <dbReference type="EMBL" id="KAK8728198.1"/>
    </source>
</evidence>
<dbReference type="Proteomes" id="UP001445076">
    <property type="component" value="Unassembled WGS sequence"/>
</dbReference>
<dbReference type="PROSITE" id="PS00217">
    <property type="entry name" value="SUGAR_TRANSPORT_2"/>
    <property type="match status" value="1"/>
</dbReference>
<dbReference type="SUPFAM" id="SSF103473">
    <property type="entry name" value="MFS general substrate transporter"/>
    <property type="match status" value="1"/>
</dbReference>
<feature type="transmembrane region" description="Helical" evidence="5">
    <location>
        <begin position="72"/>
        <end position="93"/>
    </location>
</feature>
<comment type="caution">
    <text evidence="7">The sequence shown here is derived from an EMBL/GenBank/DDBJ whole genome shotgun (WGS) entry which is preliminary data.</text>
</comment>
<feature type="transmembrane region" description="Helical" evidence="5">
    <location>
        <begin position="137"/>
        <end position="156"/>
    </location>
</feature>
<dbReference type="GO" id="GO:0016020">
    <property type="term" value="C:membrane"/>
    <property type="evidence" value="ECO:0007669"/>
    <property type="project" value="UniProtKB-SubCell"/>
</dbReference>
<dbReference type="Gene3D" id="1.20.1250.20">
    <property type="entry name" value="MFS general substrate transporter like domains"/>
    <property type="match status" value="1"/>
</dbReference>
<keyword evidence="2 5" id="KW-0812">Transmembrane</keyword>
<dbReference type="AlphaFoldDB" id="A0AAW0WKQ0"/>
<gene>
    <name evidence="7" type="ORF">OTU49_009164</name>
</gene>
<name>A0AAW0WKQ0_CHEQU</name>
<feature type="non-terminal residue" evidence="7">
    <location>
        <position position="1"/>
    </location>
</feature>
<protein>
    <recommendedName>
        <fullName evidence="6">Major facilitator superfamily (MFS) profile domain-containing protein</fullName>
    </recommendedName>
</protein>
<dbReference type="InterPro" id="IPR036259">
    <property type="entry name" value="MFS_trans_sf"/>
</dbReference>
<feature type="non-terminal residue" evidence="7">
    <location>
        <position position="173"/>
    </location>
</feature>
<evidence type="ECO:0000256" key="1">
    <source>
        <dbReference type="ARBA" id="ARBA00004141"/>
    </source>
</evidence>
<keyword evidence="4 5" id="KW-0472">Membrane</keyword>
<dbReference type="InterPro" id="IPR005829">
    <property type="entry name" value="Sugar_transporter_CS"/>
</dbReference>
<dbReference type="EMBL" id="JARKIK010000072">
    <property type="protein sequence ID" value="KAK8728198.1"/>
    <property type="molecule type" value="Genomic_DNA"/>
</dbReference>
<evidence type="ECO:0000256" key="3">
    <source>
        <dbReference type="ARBA" id="ARBA00022989"/>
    </source>
</evidence>
<sequence>YNKNIEGSKQDLLWSIAVSIFAIGGMIGGFCGGSVGNKFGRKKGLLLNNLLGVGGACLMAFSQVSYSYEMLILGRLVIGINCGLNTSLVPMYISEIAPLNLRGGLGTVNQLAVTVGLLLSQILGIEQLLGNSSAWPILLGLAIVPAIMQMVLLPVCPESPRYLLMSRQMEDEA</sequence>
<feature type="transmembrane region" description="Helical" evidence="5">
    <location>
        <begin position="45"/>
        <end position="66"/>
    </location>
</feature>
<dbReference type="PANTHER" id="PTHR23503:SF128">
    <property type="entry name" value="GLUCOSE TRANSPORTER TYPE 1"/>
    <property type="match status" value="1"/>
</dbReference>
<dbReference type="PROSITE" id="PS50850">
    <property type="entry name" value="MFS"/>
    <property type="match status" value="1"/>
</dbReference>
<dbReference type="PANTHER" id="PTHR23503">
    <property type="entry name" value="SOLUTE CARRIER FAMILY 2"/>
    <property type="match status" value="1"/>
</dbReference>
<evidence type="ECO:0000259" key="6">
    <source>
        <dbReference type="PROSITE" id="PS50850"/>
    </source>
</evidence>
<evidence type="ECO:0000256" key="2">
    <source>
        <dbReference type="ARBA" id="ARBA00022692"/>
    </source>
</evidence>
<comment type="subcellular location">
    <subcellularLocation>
        <location evidence="1">Membrane</location>
        <topology evidence="1">Multi-pass membrane protein</topology>
    </subcellularLocation>
</comment>
<evidence type="ECO:0000256" key="5">
    <source>
        <dbReference type="SAM" id="Phobius"/>
    </source>
</evidence>
<dbReference type="InterPro" id="IPR020846">
    <property type="entry name" value="MFS_dom"/>
</dbReference>
<keyword evidence="8" id="KW-1185">Reference proteome</keyword>
<proteinExistence type="predicted"/>
<feature type="transmembrane region" description="Helical" evidence="5">
    <location>
        <begin position="105"/>
        <end position="125"/>
    </location>
</feature>